<name>A0ABD0J845_9CAEN</name>
<keyword evidence="3 6" id="KW-1133">Transmembrane helix</keyword>
<feature type="region of interest" description="Disordered" evidence="5">
    <location>
        <begin position="269"/>
        <end position="288"/>
    </location>
</feature>
<evidence type="ECO:0000256" key="3">
    <source>
        <dbReference type="ARBA" id="ARBA00022989"/>
    </source>
</evidence>
<feature type="transmembrane region" description="Helical" evidence="6">
    <location>
        <begin position="295"/>
        <end position="319"/>
    </location>
</feature>
<dbReference type="InterPro" id="IPR052954">
    <property type="entry name" value="GPCR-Ligand_Int"/>
</dbReference>
<dbReference type="Proteomes" id="UP001519460">
    <property type="component" value="Unassembled WGS sequence"/>
</dbReference>
<keyword evidence="2 6" id="KW-0812">Transmembrane</keyword>
<evidence type="ECO:0000256" key="2">
    <source>
        <dbReference type="ARBA" id="ARBA00022692"/>
    </source>
</evidence>
<proteinExistence type="predicted"/>
<evidence type="ECO:0000259" key="7">
    <source>
        <dbReference type="PROSITE" id="PS50262"/>
    </source>
</evidence>
<evidence type="ECO:0000313" key="9">
    <source>
        <dbReference type="Proteomes" id="UP001519460"/>
    </source>
</evidence>
<organism evidence="8 9">
    <name type="scientific">Batillaria attramentaria</name>
    <dbReference type="NCBI Taxonomy" id="370345"/>
    <lineage>
        <taxon>Eukaryota</taxon>
        <taxon>Metazoa</taxon>
        <taxon>Spiralia</taxon>
        <taxon>Lophotrochozoa</taxon>
        <taxon>Mollusca</taxon>
        <taxon>Gastropoda</taxon>
        <taxon>Caenogastropoda</taxon>
        <taxon>Sorbeoconcha</taxon>
        <taxon>Cerithioidea</taxon>
        <taxon>Batillariidae</taxon>
        <taxon>Batillaria</taxon>
    </lineage>
</organism>
<protein>
    <recommendedName>
        <fullName evidence="7">G-protein coupled receptors family 1 profile domain-containing protein</fullName>
    </recommendedName>
</protein>
<evidence type="ECO:0000313" key="8">
    <source>
        <dbReference type="EMBL" id="KAK7464005.1"/>
    </source>
</evidence>
<feature type="non-terminal residue" evidence="8">
    <location>
        <position position="1"/>
    </location>
</feature>
<dbReference type="SUPFAM" id="SSF81321">
    <property type="entry name" value="Family A G protein-coupled receptor-like"/>
    <property type="match status" value="1"/>
</dbReference>
<comment type="caution">
    <text evidence="8">The sequence shown here is derived from an EMBL/GenBank/DDBJ whole genome shotgun (WGS) entry which is preliminary data.</text>
</comment>
<dbReference type="GO" id="GO:0016020">
    <property type="term" value="C:membrane"/>
    <property type="evidence" value="ECO:0007669"/>
    <property type="project" value="UniProtKB-SubCell"/>
</dbReference>
<keyword evidence="4 6" id="KW-0472">Membrane</keyword>
<dbReference type="PANTHER" id="PTHR46641">
    <property type="entry name" value="FMRFAMIDE RECEPTOR-RELATED"/>
    <property type="match status" value="1"/>
</dbReference>
<reference evidence="8 9" key="1">
    <citation type="journal article" date="2023" name="Sci. Data">
        <title>Genome assembly of the Korean intertidal mud-creeper Batillaria attramentaria.</title>
        <authorList>
            <person name="Patra A.K."/>
            <person name="Ho P.T."/>
            <person name="Jun S."/>
            <person name="Lee S.J."/>
            <person name="Kim Y."/>
            <person name="Won Y.J."/>
        </authorList>
    </citation>
    <scope>NUCLEOTIDE SEQUENCE [LARGE SCALE GENOMIC DNA]</scope>
    <source>
        <strain evidence="8">Wonlab-2016</strain>
    </source>
</reference>
<evidence type="ECO:0000256" key="5">
    <source>
        <dbReference type="SAM" id="MobiDB-lite"/>
    </source>
</evidence>
<keyword evidence="9" id="KW-1185">Reference proteome</keyword>
<comment type="subcellular location">
    <subcellularLocation>
        <location evidence="1">Membrane</location>
    </subcellularLocation>
</comment>
<evidence type="ECO:0000256" key="1">
    <source>
        <dbReference type="ARBA" id="ARBA00004370"/>
    </source>
</evidence>
<feature type="non-terminal residue" evidence="8">
    <location>
        <position position="376"/>
    </location>
</feature>
<accession>A0ABD0J845</accession>
<dbReference type="InterPro" id="IPR017452">
    <property type="entry name" value="GPCR_Rhodpsn_7TM"/>
</dbReference>
<dbReference type="AlphaFoldDB" id="A0ABD0J845"/>
<feature type="domain" description="G-protein coupled receptors family 1 profile" evidence="7">
    <location>
        <begin position="134"/>
        <end position="351"/>
    </location>
</feature>
<feature type="transmembrane region" description="Helical" evidence="6">
    <location>
        <begin position="212"/>
        <end position="233"/>
    </location>
</feature>
<evidence type="ECO:0000256" key="4">
    <source>
        <dbReference type="ARBA" id="ARBA00023136"/>
    </source>
</evidence>
<dbReference type="PROSITE" id="PS50262">
    <property type="entry name" value="G_PROTEIN_RECEP_F1_2"/>
    <property type="match status" value="1"/>
</dbReference>
<gene>
    <name evidence="8" type="ORF">BaRGS_00038003</name>
</gene>
<feature type="transmembrane region" description="Helical" evidence="6">
    <location>
        <begin position="153"/>
        <end position="172"/>
    </location>
</feature>
<feature type="transmembrane region" description="Helical" evidence="6">
    <location>
        <begin position="331"/>
        <end position="354"/>
    </location>
</feature>
<dbReference type="Gene3D" id="1.20.1070.10">
    <property type="entry name" value="Rhodopsin 7-helix transmembrane proteins"/>
    <property type="match status" value="1"/>
</dbReference>
<dbReference type="EMBL" id="JACVVK020000593">
    <property type="protein sequence ID" value="KAK7464005.1"/>
    <property type="molecule type" value="Genomic_DNA"/>
</dbReference>
<evidence type="ECO:0000256" key="6">
    <source>
        <dbReference type="SAM" id="Phobius"/>
    </source>
</evidence>
<dbReference type="PANTHER" id="PTHR46641:SF2">
    <property type="entry name" value="FMRFAMIDE RECEPTOR"/>
    <property type="match status" value="1"/>
</dbReference>
<sequence>KTYGARYAKSRGSWSAVEGRKFNQEERFPVTFQNFLTQVTQVTRTSGFLKGMPVIKCSGAVRFIASKWCTMQAGCKIEAKGTHVNSGFVLAFGTNEFIREDKGVNMCQMKTGYVPCEMGYVPSSKIYKIKSLCIAVTVPLHAVRILTMKRVKIMAGIVLLWSVLFNIPRYMLLEPTQYWEPSLNTTWIRLEPSPHALSQTLLLVYFGYVNTIVKVAVPVLLVSLLNVILLCSLRRRRHYLLQQVRTSSPDCSSNNHHKRAHTCFGKSGWSGGRRNGGSRSSQGMGPASNHRVTSVVLAITGVFLLSQLFAGAQVLIHLLDFERTCGQPCVVFTQVCDTVFLLVSATNFLLYYAFGEKFRKIIKNSMCCRTASSVDS</sequence>